<evidence type="ECO:0000256" key="1">
    <source>
        <dbReference type="SAM" id="Coils"/>
    </source>
</evidence>
<keyword evidence="1" id="KW-0175">Coiled coil</keyword>
<dbReference type="InterPro" id="IPR051319">
    <property type="entry name" value="Oligoribo/pAp-PDE_c-di-AMP_PDE"/>
</dbReference>
<gene>
    <name evidence="3" type="ORF">TPHV1_10052</name>
</gene>
<dbReference type="PANTHER" id="PTHR47618">
    <property type="entry name" value="BIFUNCTIONAL OLIGORIBONUCLEASE AND PAP PHOSPHATASE NRNA"/>
    <property type="match status" value="1"/>
</dbReference>
<proteinExistence type="predicted"/>
<dbReference type="InterPro" id="IPR038763">
    <property type="entry name" value="DHH_sf"/>
</dbReference>
<keyword evidence="4" id="KW-1185">Reference proteome</keyword>
<dbReference type="OrthoDB" id="355298at2"/>
<organism evidence="3 4">
    <name type="scientific">Treponema phagedenis</name>
    <dbReference type="NCBI Taxonomy" id="162"/>
    <lineage>
        <taxon>Bacteria</taxon>
        <taxon>Pseudomonadati</taxon>
        <taxon>Spirochaetota</taxon>
        <taxon>Spirochaetia</taxon>
        <taxon>Spirochaetales</taxon>
        <taxon>Treponemataceae</taxon>
        <taxon>Treponema</taxon>
    </lineage>
</organism>
<feature type="domain" description="DDH" evidence="2">
    <location>
        <begin position="57"/>
        <end position="195"/>
    </location>
</feature>
<dbReference type="AlphaFoldDB" id="A0A0B7GP90"/>
<sequence length="415" mass="47448">MKNTVFSFVLCYDGIMESVTLETACAPSMRKEEGLSVTKRNIVIKNFYPILIGHHSFLLMGHEYPDEDCIASLVAAALLLRKFEKTVDIFFQGPIQEQLLFLIDICIYNKVRVHINTISDMKDPEVVVILDTPKPSMIFTDARSKAFLKNPAIRKIELDHHLSADACYCGEENLSLVMRASSTCEIIAYICYKLEQYPEILRIFCIRELYSRNIVLAMLTGMVGDAKQGVYLFTGRDKAFFSYFSKKLNRILRKKTGTLTENIKSMEEILEVLEALSNEEKDAYQKIMERAEFYDKIGIISLDEKATKEITKEIDYSQFIGMIKIATNDVAENTKGLGISAYRDLDSISDKIQFRIRVDSSLKGVDLRKLLKDMQIRNGGGHQGAIAFRFSQEEIPDVNFFIDELVHYIRNHILS</sequence>
<dbReference type="InterPro" id="IPR001667">
    <property type="entry name" value="DDH_dom"/>
</dbReference>
<protein>
    <submittedName>
        <fullName evidence="3">DHH family protein</fullName>
    </submittedName>
</protein>
<accession>A0A0B7GP90</accession>
<evidence type="ECO:0000313" key="3">
    <source>
        <dbReference type="EMBL" id="CEM60384.1"/>
    </source>
</evidence>
<dbReference type="Pfam" id="PF01368">
    <property type="entry name" value="DHH"/>
    <property type="match status" value="1"/>
</dbReference>
<feature type="coiled-coil region" evidence="1">
    <location>
        <begin position="263"/>
        <end position="290"/>
    </location>
</feature>
<reference evidence="4" key="1">
    <citation type="submission" date="2015-01" db="EMBL/GenBank/DDBJ databases">
        <authorList>
            <person name="Manzoor Shahid"/>
            <person name="Zubair Saima"/>
        </authorList>
    </citation>
    <scope>NUCLEOTIDE SEQUENCE [LARGE SCALE GENOMIC DNA]</scope>
    <source>
        <strain evidence="4">V1</strain>
    </source>
</reference>
<evidence type="ECO:0000259" key="2">
    <source>
        <dbReference type="Pfam" id="PF01368"/>
    </source>
</evidence>
<name>A0A0B7GP90_TREPH</name>
<dbReference type="PANTHER" id="PTHR47618:SF1">
    <property type="entry name" value="BIFUNCTIONAL OLIGORIBONUCLEASE AND PAP PHOSPHATASE NRNA"/>
    <property type="match status" value="1"/>
</dbReference>
<dbReference type="SUPFAM" id="SSF64182">
    <property type="entry name" value="DHH phosphoesterases"/>
    <property type="match status" value="1"/>
</dbReference>
<dbReference type="EMBL" id="CDNC01000001">
    <property type="protein sequence ID" value="CEM60384.1"/>
    <property type="molecule type" value="Genomic_DNA"/>
</dbReference>
<evidence type="ECO:0000313" key="4">
    <source>
        <dbReference type="Proteomes" id="UP000042527"/>
    </source>
</evidence>
<dbReference type="Gene3D" id="3.90.1640.10">
    <property type="entry name" value="inorganic pyrophosphatase (n-terminal core)"/>
    <property type="match status" value="1"/>
</dbReference>
<dbReference type="Proteomes" id="UP000042527">
    <property type="component" value="Unassembled WGS sequence"/>
</dbReference>